<dbReference type="GO" id="GO:0005829">
    <property type="term" value="C:cytosol"/>
    <property type="evidence" value="ECO:0007669"/>
    <property type="project" value="TreeGrafter"/>
</dbReference>
<dbReference type="InterPro" id="IPR018060">
    <property type="entry name" value="HTH_AraC"/>
</dbReference>
<dbReference type="GO" id="GO:0000976">
    <property type="term" value="F:transcription cis-regulatory region binding"/>
    <property type="evidence" value="ECO:0007669"/>
    <property type="project" value="TreeGrafter"/>
</dbReference>
<keyword evidence="3" id="KW-0804">Transcription</keyword>
<dbReference type="AlphaFoldDB" id="A0A318H8W8"/>
<evidence type="ECO:0000313" key="5">
    <source>
        <dbReference type="EMBL" id="PXX02513.1"/>
    </source>
</evidence>
<evidence type="ECO:0000256" key="2">
    <source>
        <dbReference type="ARBA" id="ARBA00023125"/>
    </source>
</evidence>
<keyword evidence="1" id="KW-0805">Transcription regulation</keyword>
<proteinExistence type="predicted"/>
<evidence type="ECO:0000259" key="4">
    <source>
        <dbReference type="PROSITE" id="PS01124"/>
    </source>
</evidence>
<dbReference type="PROSITE" id="PS01124">
    <property type="entry name" value="HTH_ARAC_FAMILY_2"/>
    <property type="match status" value="1"/>
</dbReference>
<dbReference type="InterPro" id="IPR032687">
    <property type="entry name" value="AraC-type_N"/>
</dbReference>
<dbReference type="Proteomes" id="UP000247781">
    <property type="component" value="Unassembled WGS sequence"/>
</dbReference>
<dbReference type="SUPFAM" id="SSF46689">
    <property type="entry name" value="Homeodomain-like"/>
    <property type="match status" value="1"/>
</dbReference>
<accession>A0A318H8W8</accession>
<dbReference type="Gene3D" id="1.10.10.60">
    <property type="entry name" value="Homeodomain-like"/>
    <property type="match status" value="1"/>
</dbReference>
<dbReference type="Pfam" id="PF12625">
    <property type="entry name" value="Arabinose_bd"/>
    <property type="match status" value="1"/>
</dbReference>
<dbReference type="PANTHER" id="PTHR47894">
    <property type="entry name" value="HTH-TYPE TRANSCRIPTIONAL REGULATOR GADX"/>
    <property type="match status" value="1"/>
</dbReference>
<keyword evidence="2" id="KW-0238">DNA-binding</keyword>
<organism evidence="5 6">
    <name type="scientific">Mycolicibacterium moriokaense</name>
    <dbReference type="NCBI Taxonomy" id="39691"/>
    <lineage>
        <taxon>Bacteria</taxon>
        <taxon>Bacillati</taxon>
        <taxon>Actinomycetota</taxon>
        <taxon>Actinomycetes</taxon>
        <taxon>Mycobacteriales</taxon>
        <taxon>Mycobacteriaceae</taxon>
        <taxon>Mycolicibacterium</taxon>
    </lineage>
</organism>
<evidence type="ECO:0000256" key="3">
    <source>
        <dbReference type="ARBA" id="ARBA00023163"/>
    </source>
</evidence>
<dbReference type="Pfam" id="PF12833">
    <property type="entry name" value="HTH_18"/>
    <property type="match status" value="1"/>
</dbReference>
<sequence length="346" mass="38300">MVSLVRATNLWGYGDLVRELGADPQPFLSRFHIQPGVEYEEDAFIPFEAAVRLLEVSADELNCQDFGLRLSRWQGMDILGPIAVIARNAHTVLDGLESIASYLYIHSPALKLTVASATAGADVRFTFEVVEPGLPYVLQSYELSLANGARMIRLMGGPEARPRAISFMHEQRGSDAAYSEALGCPVRFGQKWCGFDLPQHLAGKCIVGADPETRRIATKYLESNYLPSTATLSERVAALARRLLPTGQCSVETIGDQLALHPRTLQRSLAAEGVRCQDLIERERRDQASKYLAEPRLHLSQIASLLGYTEQSTFNRSCRRWFARTPRQYRADLKLSGVSSSPASAD</sequence>
<name>A0A318H8W8_9MYCO</name>
<dbReference type="RefSeq" id="WP_110319119.1">
    <property type="nucleotide sequence ID" value="NZ_QJJU01000024.1"/>
</dbReference>
<dbReference type="GO" id="GO:0003700">
    <property type="term" value="F:DNA-binding transcription factor activity"/>
    <property type="evidence" value="ECO:0007669"/>
    <property type="project" value="InterPro"/>
</dbReference>
<dbReference type="PANTHER" id="PTHR47894:SF4">
    <property type="entry name" value="HTH-TYPE TRANSCRIPTIONAL REGULATOR GADX"/>
    <property type="match status" value="1"/>
</dbReference>
<reference evidence="5 6" key="2">
    <citation type="submission" date="2018-06" db="EMBL/GenBank/DDBJ databases">
        <title>Sequencing of bacterial isolates from soil warming experiment in Harvard Forest, Massachusetts, USA.</title>
        <authorList>
            <person name="Deangelis K.PhD."/>
        </authorList>
    </citation>
    <scope>NUCLEOTIDE SEQUENCE [LARGE SCALE GENOMIC DNA]</scope>
    <source>
        <strain evidence="5 6">GAS496</strain>
    </source>
</reference>
<dbReference type="SMART" id="SM00342">
    <property type="entry name" value="HTH_ARAC"/>
    <property type="match status" value="1"/>
</dbReference>
<evidence type="ECO:0000256" key="1">
    <source>
        <dbReference type="ARBA" id="ARBA00023015"/>
    </source>
</evidence>
<dbReference type="OrthoDB" id="5241536at2"/>
<comment type="caution">
    <text evidence="5">The sequence shown here is derived from an EMBL/GenBank/DDBJ whole genome shotgun (WGS) entry which is preliminary data.</text>
</comment>
<evidence type="ECO:0000313" key="6">
    <source>
        <dbReference type="Proteomes" id="UP000247781"/>
    </source>
</evidence>
<dbReference type="InterPro" id="IPR009057">
    <property type="entry name" value="Homeodomain-like_sf"/>
</dbReference>
<feature type="domain" description="HTH araC/xylS-type" evidence="4">
    <location>
        <begin position="234"/>
        <end position="332"/>
    </location>
</feature>
<gene>
    <name evidence="5" type="ORF">C8E89_12459</name>
</gene>
<reference evidence="6" key="1">
    <citation type="submission" date="2018-05" db="EMBL/GenBank/DDBJ databases">
        <authorList>
            <person name="Deangelis K."/>
            <person name="Huntemann M."/>
            <person name="Clum A."/>
            <person name="Pillay M."/>
            <person name="Palaniappan K."/>
            <person name="Varghese N."/>
            <person name="Mikhailova N."/>
            <person name="Stamatis D."/>
            <person name="Reddy T."/>
            <person name="Daum C."/>
            <person name="Shapiro N."/>
            <person name="Ivanova N."/>
            <person name="Kyrpides N."/>
            <person name="Woyke T."/>
        </authorList>
    </citation>
    <scope>NUCLEOTIDE SEQUENCE [LARGE SCALE GENOMIC DNA]</scope>
    <source>
        <strain evidence="6">GAS496</strain>
    </source>
</reference>
<keyword evidence="6" id="KW-1185">Reference proteome</keyword>
<dbReference type="EMBL" id="QJJU01000024">
    <property type="protein sequence ID" value="PXX02513.1"/>
    <property type="molecule type" value="Genomic_DNA"/>
</dbReference>
<protein>
    <submittedName>
        <fullName evidence="5">AraC family transcriptional regulator</fullName>
    </submittedName>
</protein>